<feature type="region of interest" description="Disordered" evidence="1">
    <location>
        <begin position="189"/>
        <end position="232"/>
    </location>
</feature>
<feature type="compositionally biased region" description="Polar residues" evidence="1">
    <location>
        <begin position="199"/>
        <end position="225"/>
    </location>
</feature>
<dbReference type="OrthoDB" id="3197870at2759"/>
<dbReference type="Proteomes" id="UP000030669">
    <property type="component" value="Unassembled WGS sequence"/>
</dbReference>
<reference evidence="2 3" key="1">
    <citation type="journal article" date="2012" name="Science">
        <title>The Paleozoic origin of enzymatic lignin decomposition reconstructed from 31 fungal genomes.</title>
        <authorList>
            <person name="Floudas D."/>
            <person name="Binder M."/>
            <person name="Riley R."/>
            <person name="Barry K."/>
            <person name="Blanchette R.A."/>
            <person name="Henrissat B."/>
            <person name="Martinez A.T."/>
            <person name="Otillar R."/>
            <person name="Spatafora J.W."/>
            <person name="Yadav J.S."/>
            <person name="Aerts A."/>
            <person name="Benoit I."/>
            <person name="Boyd A."/>
            <person name="Carlson A."/>
            <person name="Copeland A."/>
            <person name="Coutinho P.M."/>
            <person name="de Vries R.P."/>
            <person name="Ferreira P."/>
            <person name="Findley K."/>
            <person name="Foster B."/>
            <person name="Gaskell J."/>
            <person name="Glotzer D."/>
            <person name="Gorecki P."/>
            <person name="Heitman J."/>
            <person name="Hesse C."/>
            <person name="Hori C."/>
            <person name="Igarashi K."/>
            <person name="Jurgens J.A."/>
            <person name="Kallen N."/>
            <person name="Kersten P."/>
            <person name="Kohler A."/>
            <person name="Kuees U."/>
            <person name="Kumar T.K.A."/>
            <person name="Kuo A."/>
            <person name="LaButti K."/>
            <person name="Larrondo L.F."/>
            <person name="Lindquist E."/>
            <person name="Ling A."/>
            <person name="Lombard V."/>
            <person name="Lucas S."/>
            <person name="Lundell T."/>
            <person name="Martin R."/>
            <person name="McLaughlin D.J."/>
            <person name="Morgenstern I."/>
            <person name="Morin E."/>
            <person name="Murat C."/>
            <person name="Nagy L.G."/>
            <person name="Nolan M."/>
            <person name="Ohm R.A."/>
            <person name="Patyshakuliyeva A."/>
            <person name="Rokas A."/>
            <person name="Ruiz-Duenas F.J."/>
            <person name="Sabat G."/>
            <person name="Salamov A."/>
            <person name="Samejima M."/>
            <person name="Schmutz J."/>
            <person name="Slot J.C."/>
            <person name="St John F."/>
            <person name="Stenlid J."/>
            <person name="Sun H."/>
            <person name="Sun S."/>
            <person name="Syed K."/>
            <person name="Tsang A."/>
            <person name="Wiebenga A."/>
            <person name="Young D."/>
            <person name="Pisabarro A."/>
            <person name="Eastwood D.C."/>
            <person name="Martin F."/>
            <person name="Cullen D."/>
            <person name="Grigoriev I.V."/>
            <person name="Hibbett D.S."/>
        </authorList>
    </citation>
    <scope>NUCLEOTIDE SEQUENCE [LARGE SCALE GENOMIC DNA]</scope>
    <source>
        <strain evidence="2 3">ATCC 11539</strain>
    </source>
</reference>
<sequence>MALFSGKAPPSLPPSNALGYDWDDRGDTVKYGGDIARTKEDRRKASWFFCSGPDDPWVPILTQQAIVVFHASWITNTVKENFAVALGKYVLDDRFEELNQEAALDHCHSVLPVTNKLPTPVSSDYDYRTTHATSDADTASPSMSCARGFALKRKVQYDNYGEVTPGPVKCFRLASSGDIVSGDLSNTRKYLSRSDKNSDVQSTPVQSDDSNSSRGSPDLNSTRPQTAMRPRPAVRIVDLSRSQVPVQERARAQPQGNELFKRLYGTQASSSRPVPFNAPKRNLEAPLKPKSSSVSERFWDTLRVTPSSPDFPIKMSMEDALAALRESKIRTDDVVVFAAGERFRGKEFACLDVGSSRRQTF</sequence>
<protein>
    <submittedName>
        <fullName evidence="2">Uncharacterized protein</fullName>
    </submittedName>
</protein>
<dbReference type="AlphaFoldDB" id="S7RSX0"/>
<dbReference type="KEGG" id="gtr:GLOTRDRAFT_92717"/>
<dbReference type="HOGENOM" id="CLU_767374_0_0_1"/>
<dbReference type="GeneID" id="19309413"/>
<dbReference type="RefSeq" id="XP_007864955.1">
    <property type="nucleotide sequence ID" value="XM_007866764.1"/>
</dbReference>
<gene>
    <name evidence="2" type="ORF">GLOTRDRAFT_92717</name>
</gene>
<name>S7RSX0_GLOTA</name>
<evidence type="ECO:0000313" key="2">
    <source>
        <dbReference type="EMBL" id="EPQ56184.1"/>
    </source>
</evidence>
<evidence type="ECO:0000256" key="1">
    <source>
        <dbReference type="SAM" id="MobiDB-lite"/>
    </source>
</evidence>
<dbReference type="eggNOG" id="ENOG502SXB1">
    <property type="taxonomic scope" value="Eukaryota"/>
</dbReference>
<organism evidence="2 3">
    <name type="scientific">Gloeophyllum trabeum (strain ATCC 11539 / FP-39264 / Madison 617)</name>
    <name type="common">Brown rot fungus</name>
    <dbReference type="NCBI Taxonomy" id="670483"/>
    <lineage>
        <taxon>Eukaryota</taxon>
        <taxon>Fungi</taxon>
        <taxon>Dikarya</taxon>
        <taxon>Basidiomycota</taxon>
        <taxon>Agaricomycotina</taxon>
        <taxon>Agaricomycetes</taxon>
        <taxon>Gloeophyllales</taxon>
        <taxon>Gloeophyllaceae</taxon>
        <taxon>Gloeophyllum</taxon>
    </lineage>
</organism>
<keyword evidence="3" id="KW-1185">Reference proteome</keyword>
<evidence type="ECO:0000313" key="3">
    <source>
        <dbReference type="Proteomes" id="UP000030669"/>
    </source>
</evidence>
<dbReference type="EMBL" id="KB469300">
    <property type="protein sequence ID" value="EPQ56184.1"/>
    <property type="molecule type" value="Genomic_DNA"/>
</dbReference>
<feature type="region of interest" description="Disordered" evidence="1">
    <location>
        <begin position="270"/>
        <end position="289"/>
    </location>
</feature>
<proteinExistence type="predicted"/>
<accession>S7RSX0</accession>